<dbReference type="Proteomes" id="UP001597475">
    <property type="component" value="Unassembled WGS sequence"/>
</dbReference>
<name>A0ABW5P740_9DEIO</name>
<reference evidence="3" key="1">
    <citation type="journal article" date="2019" name="Int. J. Syst. Evol. Microbiol.">
        <title>The Global Catalogue of Microorganisms (GCM) 10K type strain sequencing project: providing services to taxonomists for standard genome sequencing and annotation.</title>
        <authorList>
            <consortium name="The Broad Institute Genomics Platform"/>
            <consortium name="The Broad Institute Genome Sequencing Center for Infectious Disease"/>
            <person name="Wu L."/>
            <person name="Ma J."/>
        </authorList>
    </citation>
    <scope>NUCLEOTIDE SEQUENCE [LARGE SCALE GENOMIC DNA]</scope>
    <source>
        <strain evidence="3">KCTC 33842</strain>
    </source>
</reference>
<keyword evidence="1" id="KW-0472">Membrane</keyword>
<evidence type="ECO:0000313" key="3">
    <source>
        <dbReference type="Proteomes" id="UP001597475"/>
    </source>
</evidence>
<evidence type="ECO:0000313" key="2">
    <source>
        <dbReference type="EMBL" id="MFD2610258.1"/>
    </source>
</evidence>
<feature type="transmembrane region" description="Helical" evidence="1">
    <location>
        <begin position="41"/>
        <end position="65"/>
    </location>
</feature>
<dbReference type="EMBL" id="JBHUMK010000055">
    <property type="protein sequence ID" value="MFD2610258.1"/>
    <property type="molecule type" value="Genomic_DNA"/>
</dbReference>
<sequence length="117" mass="12699">MRLLSFIQVLVLLLVCAYLLLVTLENPTTVRLPLPLGRGDWSVSVGVAVTGFLVLGVLYATLLLLPSVWRQAVRRRREGQLRLKTEEKLAATLQARLGNLAGGTGADAPSPQPQDRA</sequence>
<keyword evidence="1" id="KW-1133">Transmembrane helix</keyword>
<keyword evidence="1" id="KW-0812">Transmembrane</keyword>
<accession>A0ABW5P740</accession>
<evidence type="ECO:0000256" key="1">
    <source>
        <dbReference type="SAM" id="Phobius"/>
    </source>
</evidence>
<keyword evidence="3" id="KW-1185">Reference proteome</keyword>
<gene>
    <name evidence="2" type="ORF">ACFSR9_12545</name>
</gene>
<protein>
    <submittedName>
        <fullName evidence="2">LapA family protein</fullName>
    </submittedName>
</protein>
<proteinExistence type="predicted"/>
<dbReference type="RefSeq" id="WP_386846292.1">
    <property type="nucleotide sequence ID" value="NZ_JBHUMK010000055.1"/>
</dbReference>
<organism evidence="2 3">
    <name type="scientific">Deinococcus taklimakanensis</name>
    <dbReference type="NCBI Taxonomy" id="536443"/>
    <lineage>
        <taxon>Bacteria</taxon>
        <taxon>Thermotogati</taxon>
        <taxon>Deinococcota</taxon>
        <taxon>Deinococci</taxon>
        <taxon>Deinococcales</taxon>
        <taxon>Deinococcaceae</taxon>
        <taxon>Deinococcus</taxon>
    </lineage>
</organism>
<comment type="caution">
    <text evidence="2">The sequence shown here is derived from an EMBL/GenBank/DDBJ whole genome shotgun (WGS) entry which is preliminary data.</text>
</comment>